<dbReference type="Proteomes" id="UP000001064">
    <property type="component" value="Unassembled WGS sequence"/>
</dbReference>
<organism evidence="1 2">
    <name type="scientific">Dictyostelium purpureum</name>
    <name type="common">Slime mold</name>
    <dbReference type="NCBI Taxonomy" id="5786"/>
    <lineage>
        <taxon>Eukaryota</taxon>
        <taxon>Amoebozoa</taxon>
        <taxon>Evosea</taxon>
        <taxon>Eumycetozoa</taxon>
        <taxon>Dictyostelia</taxon>
        <taxon>Dictyosteliales</taxon>
        <taxon>Dictyosteliaceae</taxon>
        <taxon>Dictyostelium</taxon>
    </lineage>
</organism>
<dbReference type="AlphaFoldDB" id="F0ZV56"/>
<protein>
    <submittedName>
        <fullName evidence="1">Uncharacterized protein</fullName>
    </submittedName>
</protein>
<dbReference type="RefSeq" id="XP_003291298.1">
    <property type="nucleotide sequence ID" value="XM_003291250.1"/>
</dbReference>
<accession>F0ZV56</accession>
<reference evidence="2" key="1">
    <citation type="journal article" date="2011" name="Genome Biol.">
        <title>Comparative genomics of the social amoebae Dictyostelium discoideum and Dictyostelium purpureum.</title>
        <authorList>
            <consortium name="US DOE Joint Genome Institute (JGI-PGF)"/>
            <person name="Sucgang R."/>
            <person name="Kuo A."/>
            <person name="Tian X."/>
            <person name="Salerno W."/>
            <person name="Parikh A."/>
            <person name="Feasley C.L."/>
            <person name="Dalin E."/>
            <person name="Tu H."/>
            <person name="Huang E."/>
            <person name="Barry K."/>
            <person name="Lindquist E."/>
            <person name="Shapiro H."/>
            <person name="Bruce D."/>
            <person name="Schmutz J."/>
            <person name="Salamov A."/>
            <person name="Fey P."/>
            <person name="Gaudet P."/>
            <person name="Anjard C."/>
            <person name="Babu M.M."/>
            <person name="Basu S."/>
            <person name="Bushmanova Y."/>
            <person name="van der Wel H."/>
            <person name="Katoh-Kurasawa M."/>
            <person name="Dinh C."/>
            <person name="Coutinho P.M."/>
            <person name="Saito T."/>
            <person name="Elias M."/>
            <person name="Schaap P."/>
            <person name="Kay R.R."/>
            <person name="Henrissat B."/>
            <person name="Eichinger L."/>
            <person name="Rivero F."/>
            <person name="Putnam N.H."/>
            <person name="West C.M."/>
            <person name="Loomis W.F."/>
            <person name="Chisholm R.L."/>
            <person name="Shaulsky G."/>
            <person name="Strassmann J.E."/>
            <person name="Queller D.C."/>
            <person name="Kuspa A."/>
            <person name="Grigoriev I.V."/>
        </authorList>
    </citation>
    <scope>NUCLEOTIDE SEQUENCE [LARGE SCALE GENOMIC DNA]</scope>
    <source>
        <strain evidence="2">QSDP1</strain>
    </source>
</reference>
<gene>
    <name evidence="1" type="ORF">DICPUDRAFT_155890</name>
</gene>
<dbReference type="InParanoid" id="F0ZV56"/>
<evidence type="ECO:0000313" key="2">
    <source>
        <dbReference type="Proteomes" id="UP000001064"/>
    </source>
</evidence>
<dbReference type="EMBL" id="GL871208">
    <property type="protein sequence ID" value="EGC32160.1"/>
    <property type="molecule type" value="Genomic_DNA"/>
</dbReference>
<name>F0ZV56_DICPU</name>
<dbReference type="GeneID" id="10507489"/>
<sequence>MYKEIIESLECKLIHYRRENEEIKDINSKKETSIQMIQKQITYFRDGIQQL</sequence>
<dbReference type="KEGG" id="dpp:DICPUDRAFT_155890"/>
<keyword evidence="2" id="KW-1185">Reference proteome</keyword>
<proteinExistence type="predicted"/>
<evidence type="ECO:0000313" key="1">
    <source>
        <dbReference type="EMBL" id="EGC32160.1"/>
    </source>
</evidence>
<dbReference type="VEuPathDB" id="AmoebaDB:DICPUDRAFT_155890"/>